<gene>
    <name evidence="1" type="ordered locus">Psed_5808</name>
</gene>
<reference evidence="1 2" key="1">
    <citation type="journal article" date="2011" name="J. Bacteriol.">
        <title>Genome sequence of the 1,4-dioxane-degrading Pseudonocardia dioxanivorans strain CB1190.</title>
        <authorList>
            <person name="Sales C.M."/>
            <person name="Mahendra S."/>
            <person name="Grostern A."/>
            <person name="Parales R.E."/>
            <person name="Goodwin L.A."/>
            <person name="Woyke T."/>
            <person name="Nolan M."/>
            <person name="Lapidus A."/>
            <person name="Chertkov O."/>
            <person name="Ovchinnikova G."/>
            <person name="Sczyrba A."/>
            <person name="Alvarez-Cohen L."/>
        </authorList>
    </citation>
    <scope>NUCLEOTIDE SEQUENCE [LARGE SCALE GENOMIC DNA]</scope>
    <source>
        <strain evidence="2">ATCC 55486 / DSM 44775 / JCM 13855 / CB1190</strain>
    </source>
</reference>
<organism evidence="1 2">
    <name type="scientific">Pseudonocardia dioxanivorans (strain ATCC 55486 / DSM 44775 / JCM 13855 / CB1190)</name>
    <dbReference type="NCBI Taxonomy" id="675635"/>
    <lineage>
        <taxon>Bacteria</taxon>
        <taxon>Bacillati</taxon>
        <taxon>Actinomycetota</taxon>
        <taxon>Actinomycetes</taxon>
        <taxon>Pseudonocardiales</taxon>
        <taxon>Pseudonocardiaceae</taxon>
        <taxon>Pseudonocardia</taxon>
    </lineage>
</organism>
<dbReference type="Proteomes" id="UP000007809">
    <property type="component" value="Chromosome"/>
</dbReference>
<dbReference type="EMBL" id="CP002593">
    <property type="protein sequence ID" value="AEA27933.1"/>
    <property type="molecule type" value="Genomic_DNA"/>
</dbReference>
<keyword evidence="2" id="KW-1185">Reference proteome</keyword>
<sequence length="105" mass="11767">MAIEVTDEMRQAVYEADCEAKGHMFVFDRMFQSTDGHTSVVSGPDPDTLPHVRCQRCPKVWLLIDDPGNDYADAVAKLRGRGAPVGLVRPRRFKGQLRRPEALEA</sequence>
<evidence type="ECO:0000313" key="1">
    <source>
        <dbReference type="EMBL" id="AEA27933.1"/>
    </source>
</evidence>
<dbReference type="STRING" id="675635.Psed_5808"/>
<dbReference type="HOGENOM" id="CLU_2234294_0_0_11"/>
<accession>F4D1E5</accession>
<evidence type="ECO:0000313" key="2">
    <source>
        <dbReference type="Proteomes" id="UP000007809"/>
    </source>
</evidence>
<protein>
    <submittedName>
        <fullName evidence="1">Uncharacterized protein</fullName>
    </submittedName>
</protein>
<name>F4D1E5_PSEUX</name>
<dbReference type="KEGG" id="pdx:Psed_5808"/>
<proteinExistence type="predicted"/>
<dbReference type="AlphaFoldDB" id="F4D1E5"/>
<dbReference type="RefSeq" id="WP_013677832.1">
    <property type="nucleotide sequence ID" value="NC_015312.1"/>
</dbReference>